<dbReference type="InterPro" id="IPR010736">
    <property type="entry name" value="SHIPPO-rpt"/>
</dbReference>
<name>A0AAD1XCB6_EUPCR</name>
<dbReference type="Pfam" id="PF07004">
    <property type="entry name" value="SHIPPO-rpt"/>
    <property type="match status" value="3"/>
</dbReference>
<dbReference type="EMBL" id="CAMPGE010006905">
    <property type="protein sequence ID" value="CAI2365818.1"/>
    <property type="molecule type" value="Genomic_DNA"/>
</dbReference>
<reference evidence="2" key="1">
    <citation type="submission" date="2023-07" db="EMBL/GenBank/DDBJ databases">
        <authorList>
            <consortium name="AG Swart"/>
            <person name="Singh M."/>
            <person name="Singh A."/>
            <person name="Seah K."/>
            <person name="Emmerich C."/>
        </authorList>
    </citation>
    <scope>NUCLEOTIDE SEQUENCE</scope>
    <source>
        <strain evidence="2">DP1</strain>
    </source>
</reference>
<dbReference type="AlphaFoldDB" id="A0AAD1XCB6"/>
<evidence type="ECO:0000256" key="1">
    <source>
        <dbReference type="SAM" id="MobiDB-lite"/>
    </source>
</evidence>
<dbReference type="PANTHER" id="PTHR21580">
    <property type="entry name" value="SHIPPO-1-RELATED"/>
    <property type="match status" value="1"/>
</dbReference>
<feature type="region of interest" description="Disordered" evidence="1">
    <location>
        <begin position="466"/>
        <end position="517"/>
    </location>
</feature>
<dbReference type="InterPro" id="IPR051291">
    <property type="entry name" value="CIMAP"/>
</dbReference>
<dbReference type="PANTHER" id="PTHR21580:SF60">
    <property type="entry name" value="SPERM-TAIL PG-RICH REPEAT-CONTAINING PROTEIN 2"/>
    <property type="match status" value="1"/>
</dbReference>
<sequence>MKPKLEDNIGHLNDRLGNKKSGASLMDRINKVYDNHYSPRIHQFQNKSSNSKSHMLLGESSIRNESILLKKGIEKPSATIPSKYQRIITEAAYQERSPIKLNKAFMNNASFIKSRKRSATVVRNEDHSTSSMHSFNRQTSINDQTSTTRFSHRAQSEMNYKNSPGNSSLYEKYNKKIKKKHPFGSAMQRFDSKHDIKQTYNIDPGPGSYLQTDDAVKQKLKNDMTLNSRNYNINSSNSYNYDSITQEPSQASPGFGVKEKRFTQKYFEKESENKPGPGAYYPKLKKSQKGGLINPKPQVSLNFNENNPLNYVRPITVNLYFKQDTPGVGMYQPKQKFGDIKSNICKSSFISKDVRWKPKAAVDGPAPTDYNLVRGFDDVDKIKNNSTSNFKQPVQRKIYPVNLYDPHRPVSPKEKLPGPGHYNTEQKDSIQQRTAVDSKYLNSVKLSSAFMQENTDRFGKQIYPTTEMFQTPGPDHYNSAKPPQKNPSGYSIPLGERERHTEKVQKEAQNIGPGAYNSNVEPKKISFFLNQGNKWVS</sequence>
<feature type="region of interest" description="Disordered" evidence="1">
    <location>
        <begin position="407"/>
        <end position="433"/>
    </location>
</feature>
<organism evidence="2 3">
    <name type="scientific">Euplotes crassus</name>
    <dbReference type="NCBI Taxonomy" id="5936"/>
    <lineage>
        <taxon>Eukaryota</taxon>
        <taxon>Sar</taxon>
        <taxon>Alveolata</taxon>
        <taxon>Ciliophora</taxon>
        <taxon>Intramacronucleata</taxon>
        <taxon>Spirotrichea</taxon>
        <taxon>Hypotrichia</taxon>
        <taxon>Euplotida</taxon>
        <taxon>Euplotidae</taxon>
        <taxon>Moneuplotes</taxon>
    </lineage>
</organism>
<feature type="compositionally biased region" description="Basic and acidic residues" evidence="1">
    <location>
        <begin position="495"/>
        <end position="506"/>
    </location>
</feature>
<accession>A0AAD1XCB6</accession>
<feature type="compositionally biased region" description="Basic and acidic residues" evidence="1">
    <location>
        <begin position="407"/>
        <end position="416"/>
    </location>
</feature>
<evidence type="ECO:0000313" key="2">
    <source>
        <dbReference type="EMBL" id="CAI2365818.1"/>
    </source>
</evidence>
<keyword evidence="3" id="KW-1185">Reference proteome</keyword>
<evidence type="ECO:0000313" key="3">
    <source>
        <dbReference type="Proteomes" id="UP001295684"/>
    </source>
</evidence>
<proteinExistence type="predicted"/>
<protein>
    <submittedName>
        <fullName evidence="2">Uncharacterized protein</fullName>
    </submittedName>
</protein>
<comment type="caution">
    <text evidence="2">The sequence shown here is derived from an EMBL/GenBank/DDBJ whole genome shotgun (WGS) entry which is preliminary data.</text>
</comment>
<gene>
    <name evidence="2" type="ORF">ECRASSUSDP1_LOCUS7101</name>
</gene>
<dbReference type="Proteomes" id="UP001295684">
    <property type="component" value="Unassembled WGS sequence"/>
</dbReference>